<dbReference type="GO" id="GO:0012511">
    <property type="term" value="C:monolayer-surrounded lipid storage body"/>
    <property type="evidence" value="ECO:0007669"/>
    <property type="project" value="InterPro"/>
</dbReference>
<dbReference type="AlphaFoldDB" id="A0A6J0MCU5"/>
<evidence type="ECO:0000256" key="7">
    <source>
        <dbReference type="ARBA" id="ARBA00023136"/>
    </source>
</evidence>
<proteinExistence type="inferred from homology"/>
<reference evidence="9" key="1">
    <citation type="journal article" date="2019" name="Database">
        <title>The radish genome database (RadishGD): an integrated information resource for radish genomics.</title>
        <authorList>
            <person name="Yu H.J."/>
            <person name="Baek S."/>
            <person name="Lee Y.J."/>
            <person name="Cho A."/>
            <person name="Mun J.H."/>
        </authorList>
    </citation>
    <scope>NUCLEOTIDE SEQUENCE [LARGE SCALE GENOMIC DNA]</scope>
    <source>
        <strain evidence="9">cv. WK10039</strain>
    </source>
</reference>
<name>A0A6J0MCU5_RAPSA</name>
<evidence type="ECO:0000313" key="10">
    <source>
        <dbReference type="RefSeq" id="XP_018469351.1"/>
    </source>
</evidence>
<comment type="subcellular location">
    <subcellularLocation>
        <location evidence="2">Lipid droplet</location>
    </subcellularLocation>
    <subcellularLocation>
        <location evidence="1">Membrane</location>
        <topology evidence="1">Multi-pass membrane protein</topology>
    </subcellularLocation>
</comment>
<evidence type="ECO:0000256" key="3">
    <source>
        <dbReference type="ARBA" id="ARBA00010858"/>
    </source>
</evidence>
<feature type="transmembrane region" description="Helical" evidence="8">
    <location>
        <begin position="46"/>
        <end position="67"/>
    </location>
</feature>
<keyword evidence="7 8" id="KW-0472">Membrane</keyword>
<reference evidence="10" key="2">
    <citation type="submission" date="2025-08" db="UniProtKB">
        <authorList>
            <consortium name="RefSeq"/>
        </authorList>
    </citation>
    <scope>IDENTIFICATION</scope>
    <source>
        <tissue evidence="10">Leaf</tissue>
    </source>
</reference>
<dbReference type="GeneID" id="108841067"/>
<protein>
    <submittedName>
        <fullName evidence="10">Major oleosin NAP-II</fullName>
    </submittedName>
</protein>
<evidence type="ECO:0000256" key="4">
    <source>
        <dbReference type="ARBA" id="ARBA00022677"/>
    </source>
</evidence>
<gene>
    <name evidence="10" type="primary">LOC108841067</name>
</gene>
<dbReference type="OrthoDB" id="1108540at2759"/>
<dbReference type="RefSeq" id="XP_018469351.1">
    <property type="nucleotide sequence ID" value="XM_018613849.2"/>
</dbReference>
<evidence type="ECO:0000256" key="2">
    <source>
        <dbReference type="ARBA" id="ARBA00004502"/>
    </source>
</evidence>
<dbReference type="GO" id="GO:0019915">
    <property type="term" value="P:lipid storage"/>
    <property type="evidence" value="ECO:0007669"/>
    <property type="project" value="TreeGrafter"/>
</dbReference>
<dbReference type="PANTHER" id="PTHR33203:SF37">
    <property type="entry name" value="GLYCINE-RICH PROTEIN _ OLEOSIN"/>
    <property type="match status" value="1"/>
</dbReference>
<comment type="similarity">
    <text evidence="3">Belongs to the oleosin family.</text>
</comment>
<keyword evidence="4" id="KW-0551">Lipid droplet</keyword>
<evidence type="ECO:0000256" key="1">
    <source>
        <dbReference type="ARBA" id="ARBA00004141"/>
    </source>
</evidence>
<organism evidence="9 10">
    <name type="scientific">Raphanus sativus</name>
    <name type="common">Radish</name>
    <name type="synonym">Raphanus raphanistrum var. sativus</name>
    <dbReference type="NCBI Taxonomy" id="3726"/>
    <lineage>
        <taxon>Eukaryota</taxon>
        <taxon>Viridiplantae</taxon>
        <taxon>Streptophyta</taxon>
        <taxon>Embryophyta</taxon>
        <taxon>Tracheophyta</taxon>
        <taxon>Spermatophyta</taxon>
        <taxon>Magnoliopsida</taxon>
        <taxon>eudicotyledons</taxon>
        <taxon>Gunneridae</taxon>
        <taxon>Pentapetalae</taxon>
        <taxon>rosids</taxon>
        <taxon>malvids</taxon>
        <taxon>Brassicales</taxon>
        <taxon>Brassicaceae</taxon>
        <taxon>Brassiceae</taxon>
        <taxon>Raphanus</taxon>
    </lineage>
</organism>
<feature type="transmembrane region" description="Helical" evidence="8">
    <location>
        <begin position="74"/>
        <end position="96"/>
    </location>
</feature>
<dbReference type="GO" id="GO:0009791">
    <property type="term" value="P:post-embryonic development"/>
    <property type="evidence" value="ECO:0007669"/>
    <property type="project" value="UniProtKB-ARBA"/>
</dbReference>
<dbReference type="Proteomes" id="UP000504610">
    <property type="component" value="Chromosome 2"/>
</dbReference>
<evidence type="ECO:0000313" key="9">
    <source>
        <dbReference type="Proteomes" id="UP000504610"/>
    </source>
</evidence>
<dbReference type="KEGG" id="rsz:108841067"/>
<evidence type="ECO:0000256" key="6">
    <source>
        <dbReference type="ARBA" id="ARBA00022989"/>
    </source>
</evidence>
<sequence>MENREGSRRDIARIDGEETTGSSVVFATVAALAVVVPLVGLMSFSLVATMTVFLIVSPLMVIFAPVLMATAAILVAAMVGVGVAAVMWLAGIAALVCCGREIGVGTGVAERMVESVVRELGYGRSRYLRYK</sequence>
<keyword evidence="5 8" id="KW-0812">Transmembrane</keyword>
<dbReference type="GO" id="GO:0016020">
    <property type="term" value="C:membrane"/>
    <property type="evidence" value="ECO:0007669"/>
    <property type="project" value="UniProtKB-SubCell"/>
</dbReference>
<evidence type="ECO:0000256" key="8">
    <source>
        <dbReference type="SAM" id="Phobius"/>
    </source>
</evidence>
<dbReference type="InterPro" id="IPR000136">
    <property type="entry name" value="Oleosin"/>
</dbReference>
<keyword evidence="6 8" id="KW-1133">Transmembrane helix</keyword>
<keyword evidence="9" id="KW-1185">Reference proteome</keyword>
<dbReference type="GO" id="GO:0048608">
    <property type="term" value="P:reproductive structure development"/>
    <property type="evidence" value="ECO:0007669"/>
    <property type="project" value="UniProtKB-ARBA"/>
</dbReference>
<evidence type="ECO:0000256" key="5">
    <source>
        <dbReference type="ARBA" id="ARBA00022692"/>
    </source>
</evidence>
<feature type="transmembrane region" description="Helical" evidence="8">
    <location>
        <begin position="21"/>
        <end position="40"/>
    </location>
</feature>
<accession>A0A6J0MCU5</accession>
<dbReference type="PANTHER" id="PTHR33203">
    <property type="entry name" value="OLEOSIN"/>
    <property type="match status" value="1"/>
</dbReference>